<proteinExistence type="predicted"/>
<accession>A0A0T6B6L2</accession>
<gene>
    <name evidence="1" type="ORF">AMK59_3293</name>
</gene>
<evidence type="ECO:0000313" key="2">
    <source>
        <dbReference type="Proteomes" id="UP000051574"/>
    </source>
</evidence>
<comment type="caution">
    <text evidence="1">The sequence shown here is derived from an EMBL/GenBank/DDBJ whole genome shotgun (WGS) entry which is preliminary data.</text>
</comment>
<dbReference type="InterPro" id="IPR016024">
    <property type="entry name" value="ARM-type_fold"/>
</dbReference>
<dbReference type="InterPro" id="IPR011989">
    <property type="entry name" value="ARM-like"/>
</dbReference>
<keyword evidence="2" id="KW-1185">Reference proteome</keyword>
<dbReference type="AlphaFoldDB" id="A0A0T6B6L2"/>
<dbReference type="SUPFAM" id="SSF48371">
    <property type="entry name" value="ARM repeat"/>
    <property type="match status" value="1"/>
</dbReference>
<dbReference type="OrthoDB" id="63891at2759"/>
<dbReference type="Gene3D" id="1.25.10.10">
    <property type="entry name" value="Leucine-rich Repeat Variant"/>
    <property type="match status" value="1"/>
</dbReference>
<dbReference type="EMBL" id="LJIG01009503">
    <property type="protein sequence ID" value="KRT82950.1"/>
    <property type="molecule type" value="Genomic_DNA"/>
</dbReference>
<evidence type="ECO:0008006" key="3">
    <source>
        <dbReference type="Google" id="ProtNLM"/>
    </source>
</evidence>
<dbReference type="Proteomes" id="UP000051574">
    <property type="component" value="Unassembled WGS sequence"/>
</dbReference>
<organism evidence="1 2">
    <name type="scientific">Oryctes borbonicus</name>
    <dbReference type="NCBI Taxonomy" id="1629725"/>
    <lineage>
        <taxon>Eukaryota</taxon>
        <taxon>Metazoa</taxon>
        <taxon>Ecdysozoa</taxon>
        <taxon>Arthropoda</taxon>
        <taxon>Hexapoda</taxon>
        <taxon>Insecta</taxon>
        <taxon>Pterygota</taxon>
        <taxon>Neoptera</taxon>
        <taxon>Endopterygota</taxon>
        <taxon>Coleoptera</taxon>
        <taxon>Polyphaga</taxon>
        <taxon>Scarabaeiformia</taxon>
        <taxon>Scarabaeidae</taxon>
        <taxon>Dynastinae</taxon>
        <taxon>Oryctes</taxon>
    </lineage>
</organism>
<reference evidence="1 2" key="1">
    <citation type="submission" date="2015-09" db="EMBL/GenBank/DDBJ databases">
        <title>Draft genome of the scarab beetle Oryctes borbonicus.</title>
        <authorList>
            <person name="Meyer J.M."/>
            <person name="Markov G.V."/>
            <person name="Baskaran P."/>
            <person name="Herrmann M."/>
            <person name="Sommer R.J."/>
            <person name="Roedelsperger C."/>
        </authorList>
    </citation>
    <scope>NUCLEOTIDE SEQUENCE [LARGE SCALE GENOMIC DNA]</scope>
    <source>
        <strain evidence="1">OB123</strain>
        <tissue evidence="1">Whole animal</tissue>
    </source>
</reference>
<evidence type="ECO:0000313" key="1">
    <source>
        <dbReference type="EMBL" id="KRT82950.1"/>
    </source>
</evidence>
<sequence length="421" mass="48174">MSPDSLSPTPRNCKPDYYNSNFENFTLNSSVTDCNSCRFSRKTNIAQYFQGLDGLNENDSKPVAHQVTSPAGEYPRKSLIETYLEKSRQRINHNVSKSRESTSREIIKFVQPSNPTNVAVDEDPVSISTGNHLKSQSCIDQYHPNYLSPHLERAQPQHSRFTVKNVRERNSINFMYRDAIYHQSNKGTHRNRRSNSFMLPTVSSEQKSKIDEVRNIKKLISPTRRGRSTSPNQIATINKVEVFREPDRIPYIDQSRSEIFSRKASPVKERKSIIERSLTPPKISPIMPAADFRRDMMRIDQMSLTLLPSDDSLSARTRRTDGVSIISSEISLTDLLVRIQDIDWNISLRALAEVTELCRTADAETMMPHMITINQKLIELLRSPRSHVCRTACQAAGHLFESMKDTRGPVSNCYYKYRVAT</sequence>
<protein>
    <recommendedName>
        <fullName evidence="3">CLASP N-terminal domain-containing protein</fullName>
    </recommendedName>
</protein>
<name>A0A0T6B6L2_9SCAR</name>